<gene>
    <name evidence="3" type="ORF">Fot_02302</name>
</gene>
<dbReference type="Pfam" id="PF25043">
    <property type="entry name" value="DUF7788"/>
    <property type="match status" value="1"/>
</dbReference>
<dbReference type="InterPro" id="IPR056690">
    <property type="entry name" value="DUF7788"/>
</dbReference>
<evidence type="ECO:0000313" key="4">
    <source>
        <dbReference type="Proteomes" id="UP001604277"/>
    </source>
</evidence>
<evidence type="ECO:0000313" key="3">
    <source>
        <dbReference type="EMBL" id="KAL2557563.1"/>
    </source>
</evidence>
<organism evidence="3 4">
    <name type="scientific">Forsythia ovata</name>
    <dbReference type="NCBI Taxonomy" id="205694"/>
    <lineage>
        <taxon>Eukaryota</taxon>
        <taxon>Viridiplantae</taxon>
        <taxon>Streptophyta</taxon>
        <taxon>Embryophyta</taxon>
        <taxon>Tracheophyta</taxon>
        <taxon>Spermatophyta</taxon>
        <taxon>Magnoliopsida</taxon>
        <taxon>eudicotyledons</taxon>
        <taxon>Gunneridae</taxon>
        <taxon>Pentapetalae</taxon>
        <taxon>asterids</taxon>
        <taxon>lamiids</taxon>
        <taxon>Lamiales</taxon>
        <taxon>Oleaceae</taxon>
        <taxon>Forsythieae</taxon>
        <taxon>Forsythia</taxon>
    </lineage>
</organism>
<feature type="compositionally biased region" description="Basic and acidic residues" evidence="1">
    <location>
        <begin position="94"/>
        <end position="112"/>
    </location>
</feature>
<dbReference type="AlphaFoldDB" id="A0ABD1X6G2"/>
<dbReference type="EMBL" id="JBFOLJ010000001">
    <property type="protein sequence ID" value="KAL2557563.1"/>
    <property type="molecule type" value="Genomic_DNA"/>
</dbReference>
<name>A0ABD1X6G2_9LAMI</name>
<feature type="region of interest" description="Disordered" evidence="1">
    <location>
        <begin position="81"/>
        <end position="112"/>
    </location>
</feature>
<evidence type="ECO:0000256" key="1">
    <source>
        <dbReference type="SAM" id="MobiDB-lite"/>
    </source>
</evidence>
<keyword evidence="4" id="KW-1185">Reference proteome</keyword>
<protein>
    <recommendedName>
        <fullName evidence="2">DUF7788 domain-containing protein</fullName>
    </recommendedName>
</protein>
<comment type="caution">
    <text evidence="3">The sequence shown here is derived from an EMBL/GenBank/DDBJ whole genome shotgun (WGS) entry which is preliminary data.</text>
</comment>
<sequence>MRILPRHTDPHLLRPVKRMRSDSLHLALWFVYRRAIDKVISHKRDMRSYRLDETLCVLWQCTFILAKRFVKVAGNGVPSQTRHARRKLAVTSPESDHRRKASDKESQKAPNDEPCLKKKLKLLAAKTSRHPILAAVRAPTKFSMTDNWLVGFATNGVVLVSGFSKNLLTLFLEEGGIIKRNLASQDVKAKSSSGEMNPEAVMEAAVSGESCREGWGRGRK</sequence>
<proteinExistence type="predicted"/>
<evidence type="ECO:0000259" key="2">
    <source>
        <dbReference type="Pfam" id="PF25043"/>
    </source>
</evidence>
<dbReference type="Proteomes" id="UP001604277">
    <property type="component" value="Unassembled WGS sequence"/>
</dbReference>
<reference evidence="4" key="1">
    <citation type="submission" date="2024-07" db="EMBL/GenBank/DDBJ databases">
        <title>Two chromosome-level genome assemblies of Korean endemic species Abeliophyllum distichum and Forsythia ovata (Oleaceae).</title>
        <authorList>
            <person name="Jang H."/>
        </authorList>
    </citation>
    <scope>NUCLEOTIDE SEQUENCE [LARGE SCALE GENOMIC DNA]</scope>
</reference>
<accession>A0ABD1X6G2</accession>
<feature type="domain" description="DUF7788" evidence="2">
    <location>
        <begin position="150"/>
        <end position="206"/>
    </location>
</feature>